<sequence length="96" mass="10185">MSVLRSLLTAGVLASGLLWSLNGITATPAAQASGDRYEVTQQRNPDAACLDCHKPDTEGMHGKHASVINPNNKLPVTCTNCHGQPSPQHREGVKDV</sequence>
<comment type="caution">
    <text evidence="2">The sequence shown here is derived from an EMBL/GenBank/DDBJ whole genome shotgun (WGS) entry which is preliminary data.</text>
</comment>
<reference evidence="2 3" key="1">
    <citation type="submission" date="2019-12" db="EMBL/GenBank/DDBJ databases">
        <title>Enteriobacteria Tanzani isolates_10434.</title>
        <authorList>
            <person name="Subbiah M."/>
            <person name="Call D."/>
        </authorList>
    </citation>
    <scope>NUCLEOTIDE SEQUENCE [LARGE SCALE GENOMIC DNA]</scope>
    <source>
        <strain evidence="2 3">10434wG3</strain>
    </source>
</reference>
<feature type="signal peptide" evidence="1">
    <location>
        <begin position="1"/>
        <end position="32"/>
    </location>
</feature>
<organism evidence="2 3">
    <name type="scientific">Escherichia coli</name>
    <dbReference type="NCBI Taxonomy" id="562"/>
    <lineage>
        <taxon>Bacteria</taxon>
        <taxon>Pseudomonadati</taxon>
        <taxon>Pseudomonadota</taxon>
        <taxon>Gammaproteobacteria</taxon>
        <taxon>Enterobacterales</taxon>
        <taxon>Enterobacteriaceae</taxon>
        <taxon>Escherichia</taxon>
    </lineage>
</organism>
<evidence type="ECO:0000256" key="1">
    <source>
        <dbReference type="SAM" id="SignalP"/>
    </source>
</evidence>
<evidence type="ECO:0000313" key="2">
    <source>
        <dbReference type="EMBL" id="MXJ13448.1"/>
    </source>
</evidence>
<dbReference type="GO" id="GO:0042279">
    <property type="term" value="F:nitrite reductase (cytochrome, ammonia-forming) activity"/>
    <property type="evidence" value="ECO:0007669"/>
    <property type="project" value="InterPro"/>
</dbReference>
<dbReference type="Gene3D" id="1.10.780.10">
    <property type="entry name" value="Hydroxylamine Oxidoreductase, Chain A, domain 1"/>
    <property type="match status" value="1"/>
</dbReference>
<feature type="chain" id="PRO_5035942195" evidence="1">
    <location>
        <begin position="33"/>
        <end position="96"/>
    </location>
</feature>
<dbReference type="AlphaFoldDB" id="A0A8T6BVU5"/>
<protein>
    <submittedName>
        <fullName evidence="2">Cytochrome C nitrite reductase</fullName>
    </submittedName>
</protein>
<dbReference type="Pfam" id="PF02335">
    <property type="entry name" value="Cytochrom_C552"/>
    <property type="match status" value="1"/>
</dbReference>
<dbReference type="GO" id="GO:0009061">
    <property type="term" value="P:anaerobic respiration"/>
    <property type="evidence" value="ECO:0007669"/>
    <property type="project" value="UniProtKB-ARBA"/>
</dbReference>
<accession>A0A8T6BVU5</accession>
<dbReference type="Proteomes" id="UP000447081">
    <property type="component" value="Unassembled WGS sequence"/>
</dbReference>
<gene>
    <name evidence="2" type="ORF">GRW24_34255</name>
</gene>
<name>A0A8T6BVU5_ECOLX</name>
<proteinExistence type="predicted"/>
<dbReference type="InterPro" id="IPR036280">
    <property type="entry name" value="Multihaem_cyt_sf"/>
</dbReference>
<dbReference type="SUPFAM" id="SSF48695">
    <property type="entry name" value="Multiheme cytochromes"/>
    <property type="match status" value="1"/>
</dbReference>
<dbReference type="GO" id="GO:0042597">
    <property type="term" value="C:periplasmic space"/>
    <property type="evidence" value="ECO:0007669"/>
    <property type="project" value="InterPro"/>
</dbReference>
<evidence type="ECO:0000313" key="3">
    <source>
        <dbReference type="Proteomes" id="UP000447081"/>
    </source>
</evidence>
<dbReference type="EMBL" id="WUIG01001859">
    <property type="protein sequence ID" value="MXJ13448.1"/>
    <property type="molecule type" value="Genomic_DNA"/>
</dbReference>
<feature type="non-terminal residue" evidence="2">
    <location>
        <position position="96"/>
    </location>
</feature>
<keyword evidence="1" id="KW-0732">Signal</keyword>
<dbReference type="InterPro" id="IPR003321">
    <property type="entry name" value="Cyt_c552"/>
</dbReference>